<organism evidence="2 3">
    <name type="scientific">Methylophilus glucosoxydans</name>
    <dbReference type="NCBI Taxonomy" id="752553"/>
    <lineage>
        <taxon>Bacteria</taxon>
        <taxon>Pseudomonadati</taxon>
        <taxon>Pseudomonadota</taxon>
        <taxon>Betaproteobacteria</taxon>
        <taxon>Nitrosomonadales</taxon>
        <taxon>Methylophilaceae</taxon>
        <taxon>Methylophilus</taxon>
    </lineage>
</organism>
<keyword evidence="1" id="KW-0732">Signal</keyword>
<name>A0ABW3GGL8_9PROT</name>
<accession>A0ABW3GGL8</accession>
<dbReference type="NCBIfam" id="TIGR02595">
    <property type="entry name" value="PEP_CTERM"/>
    <property type="match status" value="1"/>
</dbReference>
<dbReference type="InterPro" id="IPR013424">
    <property type="entry name" value="Ice-binding_C"/>
</dbReference>
<keyword evidence="3" id="KW-1185">Reference proteome</keyword>
<dbReference type="RefSeq" id="WP_379074897.1">
    <property type="nucleotide sequence ID" value="NZ_JBHTJW010000002.1"/>
</dbReference>
<dbReference type="Proteomes" id="UP001597106">
    <property type="component" value="Unassembled WGS sequence"/>
</dbReference>
<feature type="chain" id="PRO_5047383324" evidence="1">
    <location>
        <begin position="20"/>
        <end position="249"/>
    </location>
</feature>
<proteinExistence type="predicted"/>
<evidence type="ECO:0000256" key="1">
    <source>
        <dbReference type="SAM" id="SignalP"/>
    </source>
</evidence>
<gene>
    <name evidence="2" type="ORF">ACFQ1T_06230</name>
</gene>
<reference evidence="3" key="1">
    <citation type="journal article" date="2019" name="Int. J. Syst. Evol. Microbiol.">
        <title>The Global Catalogue of Microorganisms (GCM) 10K type strain sequencing project: providing services to taxonomists for standard genome sequencing and annotation.</title>
        <authorList>
            <consortium name="The Broad Institute Genomics Platform"/>
            <consortium name="The Broad Institute Genome Sequencing Center for Infectious Disease"/>
            <person name="Wu L."/>
            <person name="Ma J."/>
        </authorList>
    </citation>
    <scope>NUCLEOTIDE SEQUENCE [LARGE SCALE GENOMIC DNA]</scope>
    <source>
        <strain evidence="3">CCUG 59685</strain>
    </source>
</reference>
<sequence>MKKTFLALALLGLTQPAWAHLSYTGRDFGTFSGLVNASNSITTTVNTNYGWAGAADGNLGDSHIGRAFRFTLQNNAWVDFSVDATSADLLPAFSIYGGLAAIRTGGVFPGTQTSADYDSANASIVWRYSWAQANLGSNKSYTDTDGSWNALGNWKMGGDGDVIGIDSELSSFIYKGSATTATDVVTGKFLLGAGDYTIMIGGNNAANQLATSFGYTASLNVSAVPEPENMALLLAGLALVGWQVRRRSK</sequence>
<evidence type="ECO:0000313" key="3">
    <source>
        <dbReference type="Proteomes" id="UP001597106"/>
    </source>
</evidence>
<evidence type="ECO:0000313" key="2">
    <source>
        <dbReference type="EMBL" id="MFD0929374.1"/>
    </source>
</evidence>
<protein>
    <submittedName>
        <fullName evidence="2">FxDxF family PEP-CTERM protein</fullName>
    </submittedName>
</protein>
<dbReference type="NCBIfam" id="NF038126">
    <property type="entry name" value="PEP_CTERM_FxDxF"/>
    <property type="match status" value="1"/>
</dbReference>
<feature type="signal peptide" evidence="1">
    <location>
        <begin position="1"/>
        <end position="19"/>
    </location>
</feature>
<comment type="caution">
    <text evidence="2">The sequence shown here is derived from an EMBL/GenBank/DDBJ whole genome shotgun (WGS) entry which is preliminary data.</text>
</comment>
<dbReference type="EMBL" id="JBHTJW010000002">
    <property type="protein sequence ID" value="MFD0929374.1"/>
    <property type="molecule type" value="Genomic_DNA"/>
</dbReference>